<sequence>MDDDPHTPATDKRSSRSTAPAQVTNIIDTGCGSIDDLDPAEPSRRKAREIYAQMSEEKKEERRQKAKEYRQRKKAEVAAAQDEQLPLNNNNLPPNIPGSTLTSFLCFFYFVLSMCSESKQSI</sequence>
<comment type="caution">
    <text evidence="2">The sequence shown here is derived from an EMBL/GenBank/DDBJ whole genome shotgun (WGS) entry which is preliminary data.</text>
</comment>
<accession>A0A5J9UM74</accession>
<gene>
    <name evidence="2" type="ORF">EJB05_26692</name>
</gene>
<feature type="region of interest" description="Disordered" evidence="1">
    <location>
        <begin position="1"/>
        <end position="91"/>
    </location>
</feature>
<reference evidence="2 3" key="1">
    <citation type="journal article" date="2019" name="Sci. Rep.">
        <title>A high-quality genome of Eragrostis curvula grass provides insights into Poaceae evolution and supports new strategies to enhance forage quality.</title>
        <authorList>
            <person name="Carballo J."/>
            <person name="Santos B.A.C.M."/>
            <person name="Zappacosta D."/>
            <person name="Garbus I."/>
            <person name="Selva J.P."/>
            <person name="Gallo C.A."/>
            <person name="Diaz A."/>
            <person name="Albertini E."/>
            <person name="Caccamo M."/>
            <person name="Echenique V."/>
        </authorList>
    </citation>
    <scope>NUCLEOTIDE SEQUENCE [LARGE SCALE GENOMIC DNA]</scope>
    <source>
        <strain evidence="3">cv. Victoria</strain>
        <tissue evidence="2">Leaf</tissue>
    </source>
</reference>
<evidence type="ECO:0000313" key="2">
    <source>
        <dbReference type="EMBL" id="TVU24270.1"/>
    </source>
</evidence>
<dbReference type="Gramene" id="TVU24270">
    <property type="protein sequence ID" value="TVU24270"/>
    <property type="gene ID" value="EJB05_26692"/>
</dbReference>
<protein>
    <submittedName>
        <fullName evidence="2">Uncharacterized protein</fullName>
    </submittedName>
</protein>
<dbReference type="EMBL" id="RWGY01000013">
    <property type="protein sequence ID" value="TVU24270.1"/>
    <property type="molecule type" value="Genomic_DNA"/>
</dbReference>
<name>A0A5J9UM74_9POAL</name>
<evidence type="ECO:0000256" key="1">
    <source>
        <dbReference type="SAM" id="MobiDB-lite"/>
    </source>
</evidence>
<feature type="compositionally biased region" description="Basic and acidic residues" evidence="1">
    <location>
        <begin position="55"/>
        <end position="69"/>
    </location>
</feature>
<dbReference type="AlphaFoldDB" id="A0A5J9UM74"/>
<evidence type="ECO:0000313" key="3">
    <source>
        <dbReference type="Proteomes" id="UP000324897"/>
    </source>
</evidence>
<dbReference type="Proteomes" id="UP000324897">
    <property type="component" value="Chromosome 2"/>
</dbReference>
<feature type="compositionally biased region" description="Basic and acidic residues" evidence="1">
    <location>
        <begin position="1"/>
        <end position="14"/>
    </location>
</feature>
<keyword evidence="3" id="KW-1185">Reference proteome</keyword>
<organism evidence="2 3">
    <name type="scientific">Eragrostis curvula</name>
    <name type="common">weeping love grass</name>
    <dbReference type="NCBI Taxonomy" id="38414"/>
    <lineage>
        <taxon>Eukaryota</taxon>
        <taxon>Viridiplantae</taxon>
        <taxon>Streptophyta</taxon>
        <taxon>Embryophyta</taxon>
        <taxon>Tracheophyta</taxon>
        <taxon>Spermatophyta</taxon>
        <taxon>Magnoliopsida</taxon>
        <taxon>Liliopsida</taxon>
        <taxon>Poales</taxon>
        <taxon>Poaceae</taxon>
        <taxon>PACMAD clade</taxon>
        <taxon>Chloridoideae</taxon>
        <taxon>Eragrostideae</taxon>
        <taxon>Eragrostidinae</taxon>
        <taxon>Eragrostis</taxon>
    </lineage>
</organism>
<proteinExistence type="predicted"/>
<feature type="compositionally biased region" description="Polar residues" evidence="1">
    <location>
        <begin position="16"/>
        <end position="27"/>
    </location>
</feature>